<name>A0A1C3WCH2_9BRAD</name>
<evidence type="ECO:0000313" key="1">
    <source>
        <dbReference type="EMBL" id="SCB37643.1"/>
    </source>
</evidence>
<dbReference type="Proteomes" id="UP000199184">
    <property type="component" value="Unassembled WGS sequence"/>
</dbReference>
<reference evidence="2" key="1">
    <citation type="submission" date="2016-08" db="EMBL/GenBank/DDBJ databases">
        <authorList>
            <person name="Varghese N."/>
            <person name="Submissions Spin"/>
        </authorList>
    </citation>
    <scope>NUCLEOTIDE SEQUENCE [LARGE SCALE GENOMIC DNA]</scope>
    <source>
        <strain evidence="2">ERR11</strain>
    </source>
</reference>
<keyword evidence="2" id="KW-1185">Reference proteome</keyword>
<sequence>MPPTHMHSRANSRLRRDRARKRLSEMLSLADDESFVIMVWAVDAAQSGRAETASRLLSFPKEVREAKFGERYFVFKWALETLVNELLSIKKRGAPPIGRPGRRLDCSKFETVAQCINTLRELEDAEDGMVLSQFNVLSVMHKIGHRQFEWQRGFFSYSQIYRTLAVFGGDLAKHYFESTYQISIAKFFECGFAFFALCQTHPGFRTNVNLTEVGLSPEVCDRALKLLSSPIEVIRAEAITIRKADGSTAYQASVLRKAPLLIFHPNVARAPLPSLILQRLTAGLYYDLVGGGSHIWREIGARFESYCLELSTAILPELKPTGSFHYKFGKQYDSPDLFLHDQSGRACVVVECKAKKMSLAAKFSDDPMTSASAAFSEIIKGVVQIWRFHSHCRRNPTIKDLAPSSMGVLLTLDPWLQMSNQHERVFEEAIKIADQIDPDIIDDDRKPILFCSIDDFENTLEVASEKSFLEALNSSASPKFRGWFLFNVHQAIGAQEKKNPYPFADRVAGLLPGWNDNLPSPSG</sequence>
<dbReference type="EMBL" id="FMAI01000007">
    <property type="protein sequence ID" value="SCB37643.1"/>
    <property type="molecule type" value="Genomic_DNA"/>
</dbReference>
<evidence type="ECO:0000313" key="2">
    <source>
        <dbReference type="Proteomes" id="UP000199184"/>
    </source>
</evidence>
<proteinExistence type="predicted"/>
<organism evidence="1 2">
    <name type="scientific">Bradyrhizobium shewense</name>
    <dbReference type="NCBI Taxonomy" id="1761772"/>
    <lineage>
        <taxon>Bacteria</taxon>
        <taxon>Pseudomonadati</taxon>
        <taxon>Pseudomonadota</taxon>
        <taxon>Alphaproteobacteria</taxon>
        <taxon>Hyphomicrobiales</taxon>
        <taxon>Nitrobacteraceae</taxon>
        <taxon>Bradyrhizobium</taxon>
    </lineage>
</organism>
<accession>A0A1C3WCH2</accession>
<gene>
    <name evidence="1" type="ORF">GA0061098_1007156</name>
</gene>
<protein>
    <submittedName>
        <fullName evidence="1">Uncharacterized protein</fullName>
    </submittedName>
</protein>
<dbReference type="AlphaFoldDB" id="A0A1C3WCH2"/>